<keyword evidence="4" id="KW-1185">Reference proteome</keyword>
<dbReference type="RefSeq" id="WP_134437588.1">
    <property type="nucleotide sequence ID" value="NZ_SOML01000018.1"/>
</dbReference>
<dbReference type="EMBL" id="SOML01000018">
    <property type="protein sequence ID" value="TFD92180.1"/>
    <property type="molecule type" value="Genomic_DNA"/>
</dbReference>
<dbReference type="InterPro" id="IPR022741">
    <property type="entry name" value="Phage_B103_Gp8"/>
</dbReference>
<comment type="subcellular location">
    <subcellularLocation>
        <location evidence="1">Virion</location>
    </subcellularLocation>
</comment>
<name>A0A4Y8KTV4_9BACT</name>
<protein>
    <submittedName>
        <fullName evidence="3">Uncharacterized protein</fullName>
    </submittedName>
</protein>
<proteinExistence type="predicted"/>
<organism evidence="3 4">
    <name type="scientific">Dysgonomonas capnocytophagoides</name>
    <dbReference type="NCBI Taxonomy" id="45254"/>
    <lineage>
        <taxon>Bacteria</taxon>
        <taxon>Pseudomonadati</taxon>
        <taxon>Bacteroidota</taxon>
        <taxon>Bacteroidia</taxon>
        <taxon>Bacteroidales</taxon>
        <taxon>Dysgonomonadaceae</taxon>
        <taxon>Dysgonomonas</taxon>
    </lineage>
</organism>
<reference evidence="3 4" key="1">
    <citation type="submission" date="2019-03" db="EMBL/GenBank/DDBJ databases">
        <title>San Antonio Military Medical Center submission to MRSN (WRAIR), pending publication.</title>
        <authorList>
            <person name="Blyth D.M."/>
            <person name="Mccarthy S.L."/>
            <person name="Schall S.E."/>
            <person name="Stam J.A."/>
            <person name="Ong A.C."/>
            <person name="Mcgann P.T."/>
        </authorList>
    </citation>
    <scope>NUCLEOTIDE SEQUENCE [LARGE SCALE GENOMIC DNA]</scope>
    <source>
        <strain evidence="3 4">MRSN571793</strain>
    </source>
</reference>
<evidence type="ECO:0000313" key="3">
    <source>
        <dbReference type="EMBL" id="TFD92180.1"/>
    </source>
</evidence>
<sequence>MSAGFKYNIDPEPSIEERYDVSTGIRRRGPYRLDTTNLNIGDNLPSFIPIAANLKNKKCFVVRNVQVVEAYASGATSLKIKKQSYVYVGMHIGNGANGATISAINKSDAKFDLLTITDFGANLAVGDVLFEATAVAGTTPKNVANSALYESRKVEEGNNLVALLSVAREIEPDKLIVPFSAKDKEKLGSDFQFNE</sequence>
<comment type="caution">
    <text evidence="3">The sequence shown here is derived from an EMBL/GenBank/DDBJ whole genome shotgun (WGS) entry which is preliminary data.</text>
</comment>
<dbReference type="Pfam" id="PF11133">
    <property type="entry name" value="Phage_head_fibr"/>
    <property type="match status" value="1"/>
</dbReference>
<evidence type="ECO:0000313" key="4">
    <source>
        <dbReference type="Proteomes" id="UP000297861"/>
    </source>
</evidence>
<gene>
    <name evidence="3" type="ORF">E2605_18930</name>
</gene>
<accession>A0A4Y8KTV4</accession>
<evidence type="ECO:0000256" key="1">
    <source>
        <dbReference type="ARBA" id="ARBA00004328"/>
    </source>
</evidence>
<dbReference type="AlphaFoldDB" id="A0A4Y8KTV4"/>
<evidence type="ECO:0000256" key="2">
    <source>
        <dbReference type="ARBA" id="ARBA00022581"/>
    </source>
</evidence>
<dbReference type="OrthoDB" id="1428785at2"/>
<dbReference type="Proteomes" id="UP000297861">
    <property type="component" value="Unassembled WGS sequence"/>
</dbReference>
<keyword evidence="2" id="KW-0945">Host-virus interaction</keyword>